<comment type="function">
    <text evidence="9">Catalyzes the NADPH-dependent reduction of ketopantoate into pantoic acid.</text>
</comment>
<dbReference type="InterPro" id="IPR013328">
    <property type="entry name" value="6PGD_dom2"/>
</dbReference>
<keyword evidence="5 9" id="KW-0521">NADP</keyword>
<keyword evidence="6 9" id="KW-0560">Oxidoreductase</keyword>
<accession>A0AAX2AE03</accession>
<dbReference type="EMBL" id="NXID01000050">
    <property type="protein sequence ID" value="RXK14815.1"/>
    <property type="molecule type" value="Genomic_DNA"/>
</dbReference>
<dbReference type="GO" id="GO:0015940">
    <property type="term" value="P:pantothenate biosynthetic process"/>
    <property type="evidence" value="ECO:0007669"/>
    <property type="project" value="UniProtKB-KW"/>
</dbReference>
<dbReference type="Pfam" id="PF02558">
    <property type="entry name" value="ApbA"/>
    <property type="match status" value="1"/>
</dbReference>
<dbReference type="AlphaFoldDB" id="A0AAX2AE03"/>
<feature type="domain" description="Ketopantoate reductase N-terminal" evidence="10">
    <location>
        <begin position="4"/>
        <end position="157"/>
    </location>
</feature>
<dbReference type="SUPFAM" id="SSF48179">
    <property type="entry name" value="6-phosphogluconate dehydrogenase C-terminal domain-like"/>
    <property type="match status" value="1"/>
</dbReference>
<proteinExistence type="inferred from homology"/>
<evidence type="ECO:0000256" key="2">
    <source>
        <dbReference type="ARBA" id="ARBA00007870"/>
    </source>
</evidence>
<evidence type="ECO:0000256" key="4">
    <source>
        <dbReference type="ARBA" id="ARBA00019465"/>
    </source>
</evidence>
<dbReference type="Gene3D" id="3.40.50.720">
    <property type="entry name" value="NAD(P)-binding Rossmann-like Domain"/>
    <property type="match status" value="1"/>
</dbReference>
<dbReference type="PANTHER" id="PTHR21708">
    <property type="entry name" value="PROBABLE 2-DEHYDROPANTOATE 2-REDUCTASE"/>
    <property type="match status" value="1"/>
</dbReference>
<dbReference type="InterPro" id="IPR013332">
    <property type="entry name" value="KPR_N"/>
</dbReference>
<evidence type="ECO:0000256" key="6">
    <source>
        <dbReference type="ARBA" id="ARBA00023002"/>
    </source>
</evidence>
<comment type="caution">
    <text evidence="12">The sequence shown here is derived from an EMBL/GenBank/DDBJ whole genome shotgun (WGS) entry which is preliminary data.</text>
</comment>
<dbReference type="Gene3D" id="1.10.1040.10">
    <property type="entry name" value="N-(1-d-carboxylethyl)-l-norvaline Dehydrogenase, domain 2"/>
    <property type="match status" value="1"/>
</dbReference>
<evidence type="ECO:0000313" key="12">
    <source>
        <dbReference type="EMBL" id="RXK14815.1"/>
    </source>
</evidence>
<sequence>MNFIVIGAGGVGSFYGVILKMQGHNVKFVVRGKNLEYFKNNKLKLTHPNFTFEEYIDVLDINELKQLDINNIDAVFLATKSMSTEEICKDLALWSKDREKLPYFISLQNGVENEDKMLKYLKQEYVIGGLTRLIAAHIVKQGLVDAVGEVQTILGALVPTNENKLFLNKLKEQLDKTGTTTILTDNIRLELWKKLIINNGVNAICALLEEKSGTLINNEKTSILVYNLMKEAALASNAVGVNISENDAKEMFELMKSFESIVPSMWVDKQNNRDLELEDICGVVIKNCKKQGIDAAYTRSVSTILEVLYNKSRA</sequence>
<dbReference type="InterPro" id="IPR013752">
    <property type="entry name" value="KPA_reductase"/>
</dbReference>
<protein>
    <recommendedName>
        <fullName evidence="4 9">2-dehydropantoate 2-reductase</fullName>
        <ecNumber evidence="3 9">1.1.1.169</ecNumber>
    </recommendedName>
    <alternativeName>
        <fullName evidence="7 9">Ketopantoate reductase</fullName>
    </alternativeName>
</protein>
<dbReference type="EC" id="1.1.1.169" evidence="3 9"/>
<evidence type="ECO:0000256" key="8">
    <source>
        <dbReference type="ARBA" id="ARBA00048793"/>
    </source>
</evidence>
<dbReference type="KEGG" id="amyt:AMYT_0307"/>
<dbReference type="Pfam" id="PF08546">
    <property type="entry name" value="ApbA_C"/>
    <property type="match status" value="1"/>
</dbReference>
<comment type="catalytic activity">
    <reaction evidence="8 9">
        <text>(R)-pantoate + NADP(+) = 2-dehydropantoate + NADPH + H(+)</text>
        <dbReference type="Rhea" id="RHEA:16233"/>
        <dbReference type="ChEBI" id="CHEBI:11561"/>
        <dbReference type="ChEBI" id="CHEBI:15378"/>
        <dbReference type="ChEBI" id="CHEBI:15980"/>
        <dbReference type="ChEBI" id="CHEBI:57783"/>
        <dbReference type="ChEBI" id="CHEBI:58349"/>
        <dbReference type="EC" id="1.1.1.169"/>
    </reaction>
</comment>
<dbReference type="InterPro" id="IPR036291">
    <property type="entry name" value="NAD(P)-bd_dom_sf"/>
</dbReference>
<evidence type="ECO:0000256" key="9">
    <source>
        <dbReference type="RuleBase" id="RU362068"/>
    </source>
</evidence>
<dbReference type="GO" id="GO:0008677">
    <property type="term" value="F:2-dehydropantoate 2-reductase activity"/>
    <property type="evidence" value="ECO:0007669"/>
    <property type="project" value="UniProtKB-EC"/>
</dbReference>
<dbReference type="InterPro" id="IPR003710">
    <property type="entry name" value="ApbA"/>
</dbReference>
<organism evidence="12 13">
    <name type="scientific">Malaciobacter mytili LMG 24559</name>
    <dbReference type="NCBI Taxonomy" id="1032238"/>
    <lineage>
        <taxon>Bacteria</taxon>
        <taxon>Pseudomonadati</taxon>
        <taxon>Campylobacterota</taxon>
        <taxon>Epsilonproteobacteria</taxon>
        <taxon>Campylobacterales</taxon>
        <taxon>Arcobacteraceae</taxon>
        <taxon>Malaciobacter</taxon>
    </lineage>
</organism>
<comment type="similarity">
    <text evidence="2 9">Belongs to the ketopantoate reductase family.</text>
</comment>
<dbReference type="InterPro" id="IPR008927">
    <property type="entry name" value="6-PGluconate_DH-like_C_sf"/>
</dbReference>
<dbReference type="SUPFAM" id="SSF51735">
    <property type="entry name" value="NAD(P)-binding Rossmann-fold domains"/>
    <property type="match status" value="1"/>
</dbReference>
<dbReference type="PANTHER" id="PTHR21708:SF26">
    <property type="entry name" value="2-DEHYDROPANTOATE 2-REDUCTASE"/>
    <property type="match status" value="1"/>
</dbReference>
<keyword evidence="13" id="KW-1185">Reference proteome</keyword>
<dbReference type="InterPro" id="IPR051402">
    <property type="entry name" value="KPR-Related"/>
</dbReference>
<feature type="domain" description="Ketopantoate reductase C-terminal" evidence="11">
    <location>
        <begin position="186"/>
        <end position="306"/>
    </location>
</feature>
<evidence type="ECO:0000256" key="7">
    <source>
        <dbReference type="ARBA" id="ARBA00032024"/>
    </source>
</evidence>
<dbReference type="Proteomes" id="UP000290092">
    <property type="component" value="Unassembled WGS sequence"/>
</dbReference>
<keyword evidence="9" id="KW-0566">Pantothenate biosynthesis</keyword>
<evidence type="ECO:0000259" key="10">
    <source>
        <dbReference type="Pfam" id="PF02558"/>
    </source>
</evidence>
<comment type="pathway">
    <text evidence="1 9">Cofactor biosynthesis; (R)-pantothenate biosynthesis; (R)-pantoate from 3-methyl-2-oxobutanoate: step 2/2.</text>
</comment>
<evidence type="ECO:0000256" key="3">
    <source>
        <dbReference type="ARBA" id="ARBA00013014"/>
    </source>
</evidence>
<name>A0AAX2AE03_9BACT</name>
<dbReference type="GO" id="GO:0005737">
    <property type="term" value="C:cytoplasm"/>
    <property type="evidence" value="ECO:0007669"/>
    <property type="project" value="TreeGrafter"/>
</dbReference>
<evidence type="ECO:0000259" key="11">
    <source>
        <dbReference type="Pfam" id="PF08546"/>
    </source>
</evidence>
<gene>
    <name evidence="12" type="ORF">CP985_11710</name>
</gene>
<evidence type="ECO:0000313" key="13">
    <source>
        <dbReference type="Proteomes" id="UP000290092"/>
    </source>
</evidence>
<reference evidence="12 13" key="1">
    <citation type="submission" date="2017-09" db="EMBL/GenBank/DDBJ databases">
        <title>Genomics of the genus Arcobacter.</title>
        <authorList>
            <person name="Perez-Cataluna A."/>
            <person name="Figueras M.J."/>
            <person name="Salas-Masso N."/>
        </authorList>
    </citation>
    <scope>NUCLEOTIDE SEQUENCE [LARGE SCALE GENOMIC DNA]</scope>
    <source>
        <strain evidence="12 13">CECT 7386</strain>
    </source>
</reference>
<evidence type="ECO:0000256" key="5">
    <source>
        <dbReference type="ARBA" id="ARBA00022857"/>
    </source>
</evidence>
<evidence type="ECO:0000256" key="1">
    <source>
        <dbReference type="ARBA" id="ARBA00004994"/>
    </source>
</evidence>
<dbReference type="RefSeq" id="WP_114840804.1">
    <property type="nucleotide sequence ID" value="NZ_CP031219.1"/>
</dbReference>
<dbReference type="NCBIfam" id="TIGR00745">
    <property type="entry name" value="apbA_panE"/>
    <property type="match status" value="1"/>
</dbReference>